<organism evidence="2 3">
    <name type="scientific">Solea senegalensis</name>
    <name type="common">Senegalese sole</name>
    <dbReference type="NCBI Taxonomy" id="28829"/>
    <lineage>
        <taxon>Eukaryota</taxon>
        <taxon>Metazoa</taxon>
        <taxon>Chordata</taxon>
        <taxon>Craniata</taxon>
        <taxon>Vertebrata</taxon>
        <taxon>Euteleostomi</taxon>
        <taxon>Actinopterygii</taxon>
        <taxon>Neopterygii</taxon>
        <taxon>Teleostei</taxon>
        <taxon>Neoteleostei</taxon>
        <taxon>Acanthomorphata</taxon>
        <taxon>Carangaria</taxon>
        <taxon>Pleuronectiformes</taxon>
        <taxon>Pleuronectoidei</taxon>
        <taxon>Soleidae</taxon>
        <taxon>Solea</taxon>
    </lineage>
</organism>
<dbReference type="EMBL" id="JAGKHQ010000017">
    <property type="protein sequence ID" value="KAG7491154.1"/>
    <property type="molecule type" value="Genomic_DNA"/>
</dbReference>
<protein>
    <submittedName>
        <fullName evidence="2">Uncharacterized protein</fullName>
    </submittedName>
</protein>
<accession>A0AAV6QLW6</accession>
<evidence type="ECO:0000313" key="2">
    <source>
        <dbReference type="EMBL" id="KAG7491154.1"/>
    </source>
</evidence>
<dbReference type="AlphaFoldDB" id="A0AAV6QLW6"/>
<feature type="region of interest" description="Disordered" evidence="1">
    <location>
        <begin position="214"/>
        <end position="261"/>
    </location>
</feature>
<evidence type="ECO:0000256" key="1">
    <source>
        <dbReference type="SAM" id="MobiDB-lite"/>
    </source>
</evidence>
<keyword evidence="3" id="KW-1185">Reference proteome</keyword>
<dbReference type="PANTHER" id="PTHR31025:SF30">
    <property type="entry name" value="SI:DKEY-15H8.17"/>
    <property type="match status" value="1"/>
</dbReference>
<proteinExistence type="predicted"/>
<evidence type="ECO:0000313" key="3">
    <source>
        <dbReference type="Proteomes" id="UP000693946"/>
    </source>
</evidence>
<dbReference type="PANTHER" id="PTHR31025">
    <property type="entry name" value="SI:CH211-196P9.1-RELATED"/>
    <property type="match status" value="1"/>
</dbReference>
<name>A0AAV6QLW6_SOLSE</name>
<sequence>MAARAVAAAPSGISEYESFGSFVVPRRSAGKSYNREILLNIKVKNAARIEALGGAVFEIEYFHIDVFRAGLSSILASLVQIGPGFAKLEHYRAYELHPTRELVILDVKELADPYPLADYNVGSIRMIKYKMAATIRVVLGVNDASKLALPTGIPGSVADLKEEIKRHFGLSGNFRLQYRDTEFDNEFVNLPCTSDIKDKSTVKIIYLTNDTNASLPHHEPTASPQGVDNTSLSSFSSTSDTDILSSPGSSASASSGSSLRSQPWPHTFPLPQFNYEVDVQLEKANLAFHNSGTLLCPSTTLKSAILESLASEIIKYKMYPSSADLDDPKPGESKEKLRSRWPALFSEREVDAEFARITTVPLRSTFMFQLDRHTDNLLKVFRKKGGAAGQKIKVILAAMDKDPSIEKRRDCVLKAVSVYLNEDPQHLIKEYMDLDPGAKKDMEETMMGVYVIWHEGAADTDQAEDVGIIIEGVEVLQGLSKEVKGAIIDFGFTEMNTKVSVDLQYNGITYRKGQFVTTRNDELMEFGELMLIFVKDDSSLHFLMRVYDGEFLSRYHMYAVKNKTERLECRHINMRDSQIMKTIRDAIEAVLPDLPDDVIKLLENTLEALGVLTTDDLPYIKESDLNPVVKPIQARRLVAAWTQNVSTTSTPVMCSSPVSVLYSSPSSSVNHSPASSAIGSPPSSSAAFVPNWVENLKIPWHNLPEELVQILERQKRPSPRLRREMVRTVVSEMMKTCKNPTKRNTTEIAKRMVAKYPKSLEDVIDGDVIGLGYHSLVKQLQSRIENVKRPDTPMITKRKAQLDDDDTDEIPTEQKASVQDTYGCVNWEPKHLPLSETAESQLDKKERMKMLFENNNYQTEDVIEHIKSTFYTQCKEINKGTSIETLCREWPFLFIQAGMAEHFQQLTGVSLTGSFHENVDKKGERLLNFLKTGDSRKHKPVLNALLKLQAERNQSSGCSEEVIEMVLLLMAHFGENEAHLFHCVEETSLAKEVQMKDVPLTPCLIVLVFLLHKSRERDQG</sequence>
<gene>
    <name evidence="2" type="ORF">JOB18_050122</name>
</gene>
<feature type="compositionally biased region" description="Low complexity" evidence="1">
    <location>
        <begin position="230"/>
        <end position="261"/>
    </location>
</feature>
<dbReference type="Proteomes" id="UP000693946">
    <property type="component" value="Linkage Group LG5"/>
</dbReference>
<reference evidence="2 3" key="1">
    <citation type="journal article" date="2021" name="Sci. Rep.">
        <title>Chromosome anchoring in Senegalese sole (Solea senegalensis) reveals sex-associated markers and genome rearrangements in flatfish.</title>
        <authorList>
            <person name="Guerrero-Cozar I."/>
            <person name="Gomez-Garrido J."/>
            <person name="Berbel C."/>
            <person name="Martinez-Blanch J.F."/>
            <person name="Alioto T."/>
            <person name="Claros M.G."/>
            <person name="Gagnaire P.A."/>
            <person name="Manchado M."/>
        </authorList>
    </citation>
    <scope>NUCLEOTIDE SEQUENCE [LARGE SCALE GENOMIC DNA]</scope>
    <source>
        <strain evidence="2">Sse05_10M</strain>
    </source>
</reference>
<comment type="caution">
    <text evidence="2">The sequence shown here is derived from an EMBL/GenBank/DDBJ whole genome shotgun (WGS) entry which is preliminary data.</text>
</comment>